<evidence type="ECO:0000313" key="4">
    <source>
        <dbReference type="EMBL" id="SFO42492.1"/>
    </source>
</evidence>
<accession>A0A1I5H2K9</accession>
<dbReference type="GO" id="GO:0046872">
    <property type="term" value="F:metal ion binding"/>
    <property type="evidence" value="ECO:0007669"/>
    <property type="project" value="UniProtKB-KW"/>
</dbReference>
<evidence type="ECO:0000256" key="1">
    <source>
        <dbReference type="ARBA" id="ARBA00022723"/>
    </source>
</evidence>
<sequence>MWRCSAHRLISAPSGAPVRALGPEATAARIPKGARIYITIEIDAFCPSIAPGTGTPSHGGFLYYDVLEILQEVASRYDIVGIDLVEVAPDYDQSGSTTILAAQVLLNLLGFIFHARGARA</sequence>
<proteinExistence type="inferred from homology"/>
<dbReference type="PANTHER" id="PTHR11358:SF26">
    <property type="entry name" value="GUANIDINO ACID HYDROLASE, MITOCHONDRIAL"/>
    <property type="match status" value="1"/>
</dbReference>
<keyword evidence="5" id="KW-1185">Reference proteome</keyword>
<dbReference type="STRING" id="1005928.SAMN04487859_1513"/>
<dbReference type="EMBL" id="FOVP01000051">
    <property type="protein sequence ID" value="SFO42492.1"/>
    <property type="molecule type" value="Genomic_DNA"/>
</dbReference>
<comment type="similarity">
    <text evidence="3">Belongs to the arginase family.</text>
</comment>
<dbReference type="PROSITE" id="PS51409">
    <property type="entry name" value="ARGINASE_2"/>
    <property type="match status" value="1"/>
</dbReference>
<protein>
    <submittedName>
        <fullName evidence="4">Arginase family protein</fullName>
    </submittedName>
</protein>
<dbReference type="InterPro" id="IPR006035">
    <property type="entry name" value="Ureohydrolase"/>
</dbReference>
<dbReference type="Gene3D" id="3.40.800.10">
    <property type="entry name" value="Ureohydrolase domain"/>
    <property type="match status" value="1"/>
</dbReference>
<dbReference type="Pfam" id="PF00491">
    <property type="entry name" value="Arginase"/>
    <property type="match status" value="1"/>
</dbReference>
<dbReference type="PRINTS" id="PR00116">
    <property type="entry name" value="ARGINASE"/>
</dbReference>
<organism evidence="4 5">
    <name type="scientific">Roseovarius lutimaris</name>
    <dbReference type="NCBI Taxonomy" id="1005928"/>
    <lineage>
        <taxon>Bacteria</taxon>
        <taxon>Pseudomonadati</taxon>
        <taxon>Pseudomonadota</taxon>
        <taxon>Alphaproteobacteria</taxon>
        <taxon>Rhodobacterales</taxon>
        <taxon>Roseobacteraceae</taxon>
        <taxon>Roseovarius</taxon>
    </lineage>
</organism>
<gene>
    <name evidence="4" type="ORF">SAMN04487859_1513</name>
</gene>
<reference evidence="5" key="1">
    <citation type="submission" date="2016-10" db="EMBL/GenBank/DDBJ databases">
        <authorList>
            <person name="Varghese N."/>
            <person name="Submissions S."/>
        </authorList>
    </citation>
    <scope>NUCLEOTIDE SEQUENCE [LARGE SCALE GENOMIC DNA]</scope>
    <source>
        <strain evidence="5">DSM 28463</strain>
    </source>
</reference>
<evidence type="ECO:0000313" key="5">
    <source>
        <dbReference type="Proteomes" id="UP000198599"/>
    </source>
</evidence>
<evidence type="ECO:0000256" key="3">
    <source>
        <dbReference type="PROSITE-ProRule" id="PRU00742"/>
    </source>
</evidence>
<dbReference type="InterPro" id="IPR023696">
    <property type="entry name" value="Ureohydrolase_dom_sf"/>
</dbReference>
<keyword evidence="2" id="KW-0378">Hydrolase</keyword>
<dbReference type="Proteomes" id="UP000198599">
    <property type="component" value="Unassembled WGS sequence"/>
</dbReference>
<evidence type="ECO:0000256" key="2">
    <source>
        <dbReference type="ARBA" id="ARBA00022801"/>
    </source>
</evidence>
<keyword evidence="1" id="KW-0479">Metal-binding</keyword>
<dbReference type="PANTHER" id="PTHR11358">
    <property type="entry name" value="ARGINASE/AGMATINASE"/>
    <property type="match status" value="1"/>
</dbReference>
<dbReference type="GO" id="GO:0033389">
    <property type="term" value="P:putrescine biosynthetic process from arginine, via agmatine"/>
    <property type="evidence" value="ECO:0007669"/>
    <property type="project" value="TreeGrafter"/>
</dbReference>
<dbReference type="SUPFAM" id="SSF52768">
    <property type="entry name" value="Arginase/deacetylase"/>
    <property type="match status" value="1"/>
</dbReference>
<dbReference type="AlphaFoldDB" id="A0A1I5H2K9"/>
<name>A0A1I5H2K9_9RHOB</name>
<dbReference type="GO" id="GO:0008783">
    <property type="term" value="F:agmatinase activity"/>
    <property type="evidence" value="ECO:0007669"/>
    <property type="project" value="TreeGrafter"/>
</dbReference>